<evidence type="ECO:0000256" key="6">
    <source>
        <dbReference type="ARBA" id="ARBA00022833"/>
    </source>
</evidence>
<feature type="domain" description="C2H2-type" evidence="12">
    <location>
        <begin position="548"/>
        <end position="571"/>
    </location>
</feature>
<dbReference type="FunFam" id="3.30.160.60:FF:000145">
    <property type="entry name" value="Zinc finger protein 574"/>
    <property type="match status" value="1"/>
</dbReference>
<sequence length="936" mass="106192">MEKQEFSRSSGPGSRLPLSSLRLLVPPLHLMYTFMWQILLQRNVQHYGKLEEFVSLVTETVPHLLNYRQRAQLLLGLRARMVLEALRGSSDTKTIHAHLERMRLPTIPTGAPVHIDSDLELSVSNFKALVLALLKDPAEKACFFQVVFPVEYGPKYDTALKELMWELLFCLERLFPVPDFKKTLSWLTPAPAGLDECMQSEPKWLQALLQQHEVIGSGDKENWRTTLSTSGNCILSSLSIPPSTHVAVATEPMVYHIQPTTVTILSQNALGQLGTEAIIVTDYTEVELSSNEVAEITEVSHNNTEESVRKCVEQDKESSSMLAILSDEVAGEEEEITVSQQVELREEPQDRNGEARNFCEKSTQCDIIMEILGDGGGLVSIRAEPERENKGEQKQEDVAQASDDGQEDSGQCNCTLEEDESMSIEGGEQTVQPRRRRGRPRKNAAPPKEVQSGRRRGRPPSVTVENATETKKNEDGEKKVAKPSKLEAGQNGGQTTVKTRGLRTRLEPQPEASENPRARYTCNVCGRKFTRSSDVRRHQLTHTGERPFRCTQCEKTFQHSWDLTKHCKKFHGEATFSCQLCCKSFVNLRALTAHHKESHTEQLPLYCSICGEVSPSSSALIEHRRMHSATHQYKCDECGEGFDTLLQRSAHRESHRMHRKFKCPQCDKAYTRRADVKRHQLTHTGERPHQCGICGKGFALRAGLQKHQRIHTGERPFQCSQCPKAFSLMSILHRHERMHTGERPFLCSQCGKSFLSLGELLKHDKSHTNEKPHCCTQCKKTFKSKRGLKDHMLRHSGLRPHACSYCGKKFTKSFALIRHHMMHTGERPFSCTYCDKTFLTSTEMSLHQRMHTGERPFSCSECPWKFRTSSELTRHKRTHSQEKVYDCNCCPKTYKSLAKLKSHIRIHAAFDRARCLTDGEVAKIDPDDSASHCKTQ</sequence>
<reference evidence="13 14" key="1">
    <citation type="submission" date="2020-10" db="EMBL/GenBank/DDBJ databases">
        <title>Pygocentrus nattereri (red-bellied piranha) genome, fPygNat1, primary haplotype.</title>
        <authorList>
            <person name="Myers G."/>
            <person name="Meyer A."/>
            <person name="Karagic N."/>
            <person name="Pippel M."/>
            <person name="Winkler S."/>
            <person name="Tracey A."/>
            <person name="Wood J."/>
            <person name="Formenti G."/>
            <person name="Howe K."/>
            <person name="Fedrigo O."/>
            <person name="Jarvis E.D."/>
        </authorList>
    </citation>
    <scope>NUCLEOTIDE SEQUENCE [LARGE SCALE GENOMIC DNA]</scope>
</reference>
<dbReference type="GO" id="GO:0005634">
    <property type="term" value="C:nucleus"/>
    <property type="evidence" value="ECO:0007669"/>
    <property type="project" value="UniProtKB-SubCell"/>
</dbReference>
<dbReference type="Pfam" id="PF14973">
    <property type="entry name" value="TINF2_N"/>
    <property type="match status" value="1"/>
</dbReference>
<dbReference type="SUPFAM" id="SSF57667">
    <property type="entry name" value="beta-beta-alpha zinc fingers"/>
    <property type="match status" value="7"/>
</dbReference>
<dbReference type="InterPro" id="IPR013087">
    <property type="entry name" value="Znf_C2H2_type"/>
</dbReference>
<keyword evidence="9" id="KW-0539">Nucleus</keyword>
<dbReference type="GO" id="GO:0000978">
    <property type="term" value="F:RNA polymerase II cis-regulatory region sequence-specific DNA binding"/>
    <property type="evidence" value="ECO:0007669"/>
    <property type="project" value="TreeGrafter"/>
</dbReference>
<evidence type="ECO:0000256" key="9">
    <source>
        <dbReference type="ARBA" id="ARBA00023242"/>
    </source>
</evidence>
<dbReference type="Gene3D" id="3.30.160.60">
    <property type="entry name" value="Classic Zinc Finger"/>
    <property type="match status" value="12"/>
</dbReference>
<comment type="similarity">
    <text evidence="2">Belongs to the krueppel C2H2-type zinc-finger protein family.</text>
</comment>
<feature type="domain" description="C2H2-type" evidence="12">
    <location>
        <begin position="857"/>
        <end position="884"/>
    </location>
</feature>
<evidence type="ECO:0000259" key="12">
    <source>
        <dbReference type="PROSITE" id="PS50157"/>
    </source>
</evidence>
<dbReference type="PROSITE" id="PS50157">
    <property type="entry name" value="ZINC_FINGER_C2H2_2"/>
    <property type="match status" value="14"/>
</dbReference>
<evidence type="ECO:0000256" key="2">
    <source>
        <dbReference type="ARBA" id="ARBA00006991"/>
    </source>
</evidence>
<evidence type="ECO:0000256" key="5">
    <source>
        <dbReference type="ARBA" id="ARBA00022771"/>
    </source>
</evidence>
<evidence type="ECO:0000256" key="7">
    <source>
        <dbReference type="ARBA" id="ARBA00023015"/>
    </source>
</evidence>
<dbReference type="InterPro" id="IPR036236">
    <property type="entry name" value="Znf_C2H2_sf"/>
</dbReference>
<keyword evidence="8" id="KW-0804">Transcription</keyword>
<dbReference type="CDD" id="cd11657">
    <property type="entry name" value="TIN2_N"/>
    <property type="match status" value="1"/>
</dbReference>
<dbReference type="FunFam" id="3.30.160.60:FF:000202">
    <property type="entry name" value="Zinc finger protein 574"/>
    <property type="match status" value="1"/>
</dbReference>
<organism evidence="13 14">
    <name type="scientific">Pygocentrus nattereri</name>
    <name type="common">Red-bellied piranha</name>
    <dbReference type="NCBI Taxonomy" id="42514"/>
    <lineage>
        <taxon>Eukaryota</taxon>
        <taxon>Metazoa</taxon>
        <taxon>Chordata</taxon>
        <taxon>Craniata</taxon>
        <taxon>Vertebrata</taxon>
        <taxon>Euteleostomi</taxon>
        <taxon>Actinopterygii</taxon>
        <taxon>Neopterygii</taxon>
        <taxon>Teleostei</taxon>
        <taxon>Ostariophysi</taxon>
        <taxon>Characiformes</taxon>
        <taxon>Characoidei</taxon>
        <taxon>Pygocentrus</taxon>
    </lineage>
</organism>
<accession>A0A3B4CW89</accession>
<feature type="domain" description="C2H2-type" evidence="12">
    <location>
        <begin position="801"/>
        <end position="828"/>
    </location>
</feature>
<keyword evidence="6" id="KW-0862">Zinc</keyword>
<dbReference type="GO" id="GO:0001228">
    <property type="term" value="F:DNA-binding transcription activator activity, RNA polymerase II-specific"/>
    <property type="evidence" value="ECO:0007669"/>
    <property type="project" value="TreeGrafter"/>
</dbReference>
<dbReference type="Proteomes" id="UP001501920">
    <property type="component" value="Chromosome 11"/>
</dbReference>
<feature type="domain" description="C2H2-type" evidence="12">
    <location>
        <begin position="717"/>
        <end position="744"/>
    </location>
</feature>
<evidence type="ECO:0000256" key="11">
    <source>
        <dbReference type="SAM" id="MobiDB-lite"/>
    </source>
</evidence>
<dbReference type="FunFam" id="3.30.160.60:FF:000012">
    <property type="entry name" value="RB-associated KRAB zinc finger protein-like"/>
    <property type="match status" value="1"/>
</dbReference>
<dbReference type="PANTHER" id="PTHR24393:SF5">
    <property type="entry name" value="HISTONE-LYSINE N-METHYLTRANSFERASE PRDM16"/>
    <property type="match status" value="1"/>
</dbReference>
<dbReference type="AlphaFoldDB" id="A0A3B4CW89"/>
<proteinExistence type="inferred from homology"/>
<feature type="compositionally biased region" description="Basic and acidic residues" evidence="11">
    <location>
        <begin position="468"/>
        <end position="480"/>
    </location>
</feature>
<feature type="domain" description="C2H2-type" evidence="12">
    <location>
        <begin position="520"/>
        <end position="547"/>
    </location>
</feature>
<dbReference type="Ensembl" id="ENSPNAT00000023122.2">
    <property type="protein sequence ID" value="ENSPNAP00000015036.2"/>
    <property type="gene ID" value="ENSPNAG00000021024.2"/>
</dbReference>
<feature type="domain" description="C2H2-type" evidence="12">
    <location>
        <begin position="605"/>
        <end position="632"/>
    </location>
</feature>
<dbReference type="STRING" id="42514.ENSPNAP00000015036"/>
<dbReference type="FunFam" id="3.30.160.60:FF:000358">
    <property type="entry name" value="zinc finger protein 24"/>
    <property type="match status" value="1"/>
</dbReference>
<comment type="subcellular location">
    <subcellularLocation>
        <location evidence="1">Nucleus</location>
    </subcellularLocation>
</comment>
<keyword evidence="5 10" id="KW-0863">Zinc-finger</keyword>
<evidence type="ECO:0000256" key="8">
    <source>
        <dbReference type="ARBA" id="ARBA00023163"/>
    </source>
</evidence>
<evidence type="ECO:0000256" key="4">
    <source>
        <dbReference type="ARBA" id="ARBA00022737"/>
    </source>
</evidence>
<keyword evidence="4" id="KW-0677">Repeat</keyword>
<feature type="domain" description="C2H2-type" evidence="12">
    <location>
        <begin position="576"/>
        <end position="604"/>
    </location>
</feature>
<dbReference type="Pfam" id="PF13912">
    <property type="entry name" value="zf-C2H2_6"/>
    <property type="match status" value="1"/>
</dbReference>
<dbReference type="InterPro" id="IPR029400">
    <property type="entry name" value="TINF2_N"/>
</dbReference>
<dbReference type="FunFam" id="3.30.160.60:FF:002343">
    <property type="entry name" value="Zinc finger protein 33A"/>
    <property type="match status" value="1"/>
</dbReference>
<evidence type="ECO:0000256" key="10">
    <source>
        <dbReference type="PROSITE-ProRule" id="PRU00042"/>
    </source>
</evidence>
<dbReference type="FunFam" id="3.30.160.60:FF:000671">
    <property type="entry name" value="Zinc finger protein 26"/>
    <property type="match status" value="1"/>
</dbReference>
<evidence type="ECO:0000256" key="1">
    <source>
        <dbReference type="ARBA" id="ARBA00004123"/>
    </source>
</evidence>
<dbReference type="OMA" id="IERNICA"/>
<evidence type="ECO:0000313" key="13">
    <source>
        <dbReference type="Ensembl" id="ENSPNAP00000015036.2"/>
    </source>
</evidence>
<feature type="domain" description="C2H2-type" evidence="12">
    <location>
        <begin position="829"/>
        <end position="856"/>
    </location>
</feature>
<feature type="domain" description="C2H2-type" evidence="12">
    <location>
        <begin position="885"/>
        <end position="912"/>
    </location>
</feature>
<dbReference type="PANTHER" id="PTHR24393">
    <property type="entry name" value="ZINC FINGER PROTEIN"/>
    <property type="match status" value="1"/>
</dbReference>
<dbReference type="GO" id="GO:0008270">
    <property type="term" value="F:zinc ion binding"/>
    <property type="evidence" value="ECO:0007669"/>
    <property type="project" value="UniProtKB-KW"/>
</dbReference>
<name>A0A3B4CW89_PYGNA</name>
<dbReference type="FunFam" id="3.30.160.60:FF:000100">
    <property type="entry name" value="Zinc finger 45-like"/>
    <property type="match status" value="1"/>
</dbReference>
<feature type="region of interest" description="Disordered" evidence="11">
    <location>
        <begin position="385"/>
        <end position="515"/>
    </location>
</feature>
<dbReference type="FunFam" id="3.30.160.60:FF:000495">
    <property type="entry name" value="zinc finger protein 668"/>
    <property type="match status" value="1"/>
</dbReference>
<keyword evidence="7" id="KW-0805">Transcription regulation</keyword>
<dbReference type="Pfam" id="PF00096">
    <property type="entry name" value="zf-C2H2"/>
    <property type="match status" value="6"/>
</dbReference>
<feature type="domain" description="C2H2-type" evidence="12">
    <location>
        <begin position="773"/>
        <end position="800"/>
    </location>
</feature>
<feature type="domain" description="C2H2-type" evidence="12">
    <location>
        <begin position="633"/>
        <end position="660"/>
    </location>
</feature>
<dbReference type="SMART" id="SM00355">
    <property type="entry name" value="ZnF_C2H2"/>
    <property type="match status" value="14"/>
</dbReference>
<evidence type="ECO:0000256" key="3">
    <source>
        <dbReference type="ARBA" id="ARBA00022723"/>
    </source>
</evidence>
<feature type="domain" description="C2H2-type" evidence="12">
    <location>
        <begin position="745"/>
        <end position="772"/>
    </location>
</feature>
<feature type="domain" description="C2H2-type" evidence="12">
    <location>
        <begin position="661"/>
        <end position="688"/>
    </location>
</feature>
<dbReference type="PROSITE" id="PS00028">
    <property type="entry name" value="ZINC_FINGER_C2H2_1"/>
    <property type="match status" value="13"/>
</dbReference>
<dbReference type="FunFam" id="3.30.160.60:FF:001498">
    <property type="entry name" value="Zinc finger protein 404"/>
    <property type="match status" value="1"/>
</dbReference>
<feature type="compositionally biased region" description="Basic and acidic residues" evidence="11">
    <location>
        <begin position="385"/>
        <end position="397"/>
    </location>
</feature>
<dbReference type="GeneTree" id="ENSGT01150000286944"/>
<reference evidence="13" key="2">
    <citation type="submission" date="2025-08" db="UniProtKB">
        <authorList>
            <consortium name="Ensembl"/>
        </authorList>
    </citation>
    <scope>IDENTIFICATION</scope>
</reference>
<reference evidence="13" key="3">
    <citation type="submission" date="2025-09" db="UniProtKB">
        <authorList>
            <consortium name="Ensembl"/>
        </authorList>
    </citation>
    <scope>IDENTIFICATION</scope>
</reference>
<evidence type="ECO:0000313" key="14">
    <source>
        <dbReference type="Proteomes" id="UP001501920"/>
    </source>
</evidence>
<feature type="compositionally biased region" description="Basic residues" evidence="11">
    <location>
        <begin position="433"/>
        <end position="442"/>
    </location>
</feature>
<feature type="domain" description="C2H2-type" evidence="12">
    <location>
        <begin position="689"/>
        <end position="716"/>
    </location>
</feature>
<protein>
    <recommendedName>
        <fullName evidence="12">C2H2-type domain-containing protein</fullName>
    </recommendedName>
</protein>
<keyword evidence="14" id="KW-1185">Reference proteome</keyword>
<keyword evidence="3" id="KW-0479">Metal-binding</keyword>